<dbReference type="PANTHER" id="PTHR47618">
    <property type="entry name" value="BIFUNCTIONAL OLIGORIBONUCLEASE AND PAP PHOSPHATASE NRNA"/>
    <property type="match status" value="1"/>
</dbReference>
<dbReference type="Proteomes" id="UP000030361">
    <property type="component" value="Chromosome"/>
</dbReference>
<dbReference type="Pfam" id="PF02272">
    <property type="entry name" value="DHHA1"/>
    <property type="match status" value="1"/>
</dbReference>
<reference evidence="3 4" key="1">
    <citation type="journal article" date="2015" name="Genome Announc.">
        <title>Genome Sequence of Lactobacillus curieae CCTCC M 2011381T, a Novel Producer of Gamma-aminobutyric Acid.</title>
        <authorList>
            <person name="Wang Y."/>
            <person name="Wang Y."/>
            <person name="Lang C."/>
            <person name="Wei D."/>
            <person name="Xu P."/>
            <person name="Xie J."/>
        </authorList>
    </citation>
    <scope>NUCLEOTIDE SEQUENCE [LARGE SCALE GENOMIC DNA]</scope>
    <source>
        <strain evidence="3 4">CCTCC M 2011381</strain>
    </source>
</reference>
<organism evidence="3 4">
    <name type="scientific">Lentilactobacillus curieae</name>
    <dbReference type="NCBI Taxonomy" id="1138822"/>
    <lineage>
        <taxon>Bacteria</taxon>
        <taxon>Bacillati</taxon>
        <taxon>Bacillota</taxon>
        <taxon>Bacilli</taxon>
        <taxon>Lactobacillales</taxon>
        <taxon>Lactobacillaceae</taxon>
        <taxon>Lentilactobacillus</taxon>
    </lineage>
</organism>
<dbReference type="InterPro" id="IPR051319">
    <property type="entry name" value="Oligoribo/pAp-PDE_c-di-AMP_PDE"/>
</dbReference>
<evidence type="ECO:0000313" key="4">
    <source>
        <dbReference type="Proteomes" id="UP000030361"/>
    </source>
</evidence>
<dbReference type="Gene3D" id="3.90.1640.10">
    <property type="entry name" value="inorganic pyrophosphatase (n-terminal core)"/>
    <property type="match status" value="1"/>
</dbReference>
<feature type="domain" description="DHHA1" evidence="2">
    <location>
        <begin position="245"/>
        <end position="313"/>
    </location>
</feature>
<evidence type="ECO:0000259" key="2">
    <source>
        <dbReference type="Pfam" id="PF02272"/>
    </source>
</evidence>
<dbReference type="SUPFAM" id="SSF64182">
    <property type="entry name" value="DHH phosphoesterases"/>
    <property type="match status" value="1"/>
</dbReference>
<dbReference type="AlphaFoldDB" id="A0A1S6QKR7"/>
<dbReference type="RefSeq" id="WP_035166958.1">
    <property type="nucleotide sequence ID" value="NZ_CP018906.1"/>
</dbReference>
<dbReference type="Pfam" id="PF01368">
    <property type="entry name" value="DHH"/>
    <property type="match status" value="1"/>
</dbReference>
<dbReference type="InterPro" id="IPR003156">
    <property type="entry name" value="DHHA1_dom"/>
</dbReference>
<dbReference type="InterPro" id="IPR038763">
    <property type="entry name" value="DHH_sf"/>
</dbReference>
<dbReference type="GO" id="GO:0003676">
    <property type="term" value="F:nucleic acid binding"/>
    <property type="evidence" value="ECO:0007669"/>
    <property type="project" value="InterPro"/>
</dbReference>
<evidence type="ECO:0000259" key="1">
    <source>
        <dbReference type="Pfam" id="PF01368"/>
    </source>
</evidence>
<dbReference type="PANTHER" id="PTHR47618:SF1">
    <property type="entry name" value="BIFUNCTIONAL OLIGORIBONUCLEASE AND PAP PHOSPHATASE NRNA"/>
    <property type="match status" value="1"/>
</dbReference>
<proteinExistence type="predicted"/>
<dbReference type="InterPro" id="IPR001667">
    <property type="entry name" value="DDH_dom"/>
</dbReference>
<feature type="domain" description="DDH" evidence="1">
    <location>
        <begin position="17"/>
        <end position="154"/>
    </location>
</feature>
<dbReference type="Gene3D" id="3.10.310.30">
    <property type="match status" value="1"/>
</dbReference>
<gene>
    <name evidence="3" type="ORF">PL11_009835</name>
</gene>
<name>A0A1S6QKR7_9LACO</name>
<keyword evidence="4" id="KW-1185">Reference proteome</keyword>
<dbReference type="OrthoDB" id="9803668at2"/>
<dbReference type="EMBL" id="CP018906">
    <property type="protein sequence ID" value="AQW22205.1"/>
    <property type="molecule type" value="Genomic_DNA"/>
</dbReference>
<evidence type="ECO:0000313" key="3">
    <source>
        <dbReference type="EMBL" id="AQW22205.1"/>
    </source>
</evidence>
<dbReference type="KEGG" id="lcu:PL11_009835"/>
<protein>
    <submittedName>
        <fullName evidence="3">DHH family phosphoesterase</fullName>
    </submittedName>
</protein>
<dbReference type="eggNOG" id="COG0618">
    <property type="taxonomic scope" value="Bacteria"/>
</dbReference>
<sequence>MAEKTEILNTIKKYQTIIIHRHKRPDPDAIGSQMGLAQILKASFPEKNVLCVGKQYSSFAWLGTVDEVADDQYKDALVIVVDTANQPRVDDDRYNQGKSMIKIDHHPNDDAFGDIQWVEDQASSTSELVYDFYDANHSELTMPDEAARLLYAGIVGDTGRFMYPATSSHTLAVASKLTEYNFSASEVNQIEDEIDIPLARLSAYVYSNLNILDSGAAYLVLSDEVLEPFNLGDESTSAVVPLPGRIKEVVSWAIFVQQKDGGFRIRLRSKGPAINELAKEYGGGGHELASGAVVENEDQIKEFVARLDKLVSESK</sequence>
<accession>A0A1S6QKR7</accession>